<sequence>MLKTLHSQLHFVRDIQSVDTEGIEPLQSIRDETEEGIKEITIGLDTPEIKEALAKEDYKGRNKRPRRRRDEKVDTKGVEDWDALSTAEKTEGRYFVVSSGKQLKE</sequence>
<dbReference type="Proteomes" id="UP001629113">
    <property type="component" value="Unassembled WGS sequence"/>
</dbReference>
<reference evidence="2 3" key="1">
    <citation type="submission" date="2024-06" db="EMBL/GenBank/DDBJ databases">
        <title>Complete genome of Phlyctema vagabunda strain 19-DSS-EL-015.</title>
        <authorList>
            <person name="Fiorenzani C."/>
        </authorList>
    </citation>
    <scope>NUCLEOTIDE SEQUENCE [LARGE SCALE GENOMIC DNA]</scope>
    <source>
        <strain evidence="2 3">19-DSS-EL-015</strain>
    </source>
</reference>
<evidence type="ECO:0000313" key="3">
    <source>
        <dbReference type="Proteomes" id="UP001629113"/>
    </source>
</evidence>
<dbReference type="EMBL" id="JBFCZG010000005">
    <property type="protein sequence ID" value="KAL3421903.1"/>
    <property type="molecule type" value="Genomic_DNA"/>
</dbReference>
<protein>
    <submittedName>
        <fullName evidence="2">Duf726 domain protein</fullName>
    </submittedName>
</protein>
<organism evidence="2 3">
    <name type="scientific">Phlyctema vagabunda</name>
    <dbReference type="NCBI Taxonomy" id="108571"/>
    <lineage>
        <taxon>Eukaryota</taxon>
        <taxon>Fungi</taxon>
        <taxon>Dikarya</taxon>
        <taxon>Ascomycota</taxon>
        <taxon>Pezizomycotina</taxon>
        <taxon>Leotiomycetes</taxon>
        <taxon>Helotiales</taxon>
        <taxon>Dermateaceae</taxon>
        <taxon>Phlyctema</taxon>
    </lineage>
</organism>
<proteinExistence type="predicted"/>
<accession>A0ABR4PEZ6</accession>
<comment type="caution">
    <text evidence="2">The sequence shown here is derived from an EMBL/GenBank/DDBJ whole genome shotgun (WGS) entry which is preliminary data.</text>
</comment>
<dbReference type="InterPro" id="IPR003837">
    <property type="entry name" value="GatC"/>
</dbReference>
<gene>
    <name evidence="2" type="ORF">PVAG01_06059</name>
</gene>
<name>A0ABR4PEZ6_9HELO</name>
<evidence type="ECO:0000313" key="2">
    <source>
        <dbReference type="EMBL" id="KAL3421903.1"/>
    </source>
</evidence>
<dbReference type="Pfam" id="PF02686">
    <property type="entry name" value="GatC"/>
    <property type="match status" value="1"/>
</dbReference>
<keyword evidence="3" id="KW-1185">Reference proteome</keyword>
<feature type="region of interest" description="Disordered" evidence="1">
    <location>
        <begin position="53"/>
        <end position="76"/>
    </location>
</feature>
<evidence type="ECO:0000256" key="1">
    <source>
        <dbReference type="SAM" id="MobiDB-lite"/>
    </source>
</evidence>